<feature type="compositionally biased region" description="Basic and acidic residues" evidence="2">
    <location>
        <begin position="201"/>
        <end position="227"/>
    </location>
</feature>
<dbReference type="EMBL" id="JAVHJO010000007">
    <property type="protein sequence ID" value="KAK6539044.1"/>
    <property type="molecule type" value="Genomic_DNA"/>
</dbReference>
<feature type="compositionally biased region" description="Basic residues" evidence="2">
    <location>
        <begin position="73"/>
        <end position="84"/>
    </location>
</feature>
<name>A0AAV9XB93_9PEZI</name>
<dbReference type="AlphaFoldDB" id="A0AAV9XB93"/>
<evidence type="ECO:0000256" key="1">
    <source>
        <dbReference type="ARBA" id="ARBA00023054"/>
    </source>
</evidence>
<feature type="compositionally biased region" description="Basic residues" evidence="2">
    <location>
        <begin position="404"/>
        <end position="421"/>
    </location>
</feature>
<dbReference type="GO" id="GO:0030686">
    <property type="term" value="C:90S preribosome"/>
    <property type="evidence" value="ECO:0007669"/>
    <property type="project" value="TreeGrafter"/>
</dbReference>
<proteinExistence type="predicted"/>
<protein>
    <recommendedName>
        <fullName evidence="3">Bud22 domain-containing protein</fullName>
    </recommendedName>
</protein>
<feature type="domain" description="Bud22" evidence="3">
    <location>
        <begin position="51"/>
        <end position="468"/>
    </location>
</feature>
<dbReference type="PANTHER" id="PTHR23325:SF1">
    <property type="entry name" value="SERUM RESPONSE FACTOR-BINDING PROTEIN 1"/>
    <property type="match status" value="1"/>
</dbReference>
<feature type="compositionally biased region" description="Low complexity" evidence="2">
    <location>
        <begin position="390"/>
        <end position="402"/>
    </location>
</feature>
<feature type="compositionally biased region" description="Acidic residues" evidence="2">
    <location>
        <begin position="326"/>
        <end position="346"/>
    </location>
</feature>
<feature type="compositionally biased region" description="Basic and acidic residues" evidence="2">
    <location>
        <begin position="445"/>
        <end position="468"/>
    </location>
</feature>
<keyword evidence="1" id="KW-0175">Coiled coil</keyword>
<feature type="compositionally biased region" description="Acidic residues" evidence="2">
    <location>
        <begin position="270"/>
        <end position="280"/>
    </location>
</feature>
<feature type="region of interest" description="Disordered" evidence="2">
    <location>
        <begin position="1"/>
        <end position="40"/>
    </location>
</feature>
<organism evidence="4 5">
    <name type="scientific">Orbilia ellipsospora</name>
    <dbReference type="NCBI Taxonomy" id="2528407"/>
    <lineage>
        <taxon>Eukaryota</taxon>
        <taxon>Fungi</taxon>
        <taxon>Dikarya</taxon>
        <taxon>Ascomycota</taxon>
        <taxon>Pezizomycotina</taxon>
        <taxon>Orbiliomycetes</taxon>
        <taxon>Orbiliales</taxon>
        <taxon>Orbiliaceae</taxon>
        <taxon>Orbilia</taxon>
    </lineage>
</organism>
<feature type="region of interest" description="Disordered" evidence="2">
    <location>
        <begin position="68"/>
        <end position="101"/>
    </location>
</feature>
<dbReference type="InterPro" id="IPR015158">
    <property type="entry name" value="Bud22_dom"/>
</dbReference>
<accession>A0AAV9XB93</accession>
<feature type="region of interest" description="Disordered" evidence="2">
    <location>
        <begin position="191"/>
        <end position="472"/>
    </location>
</feature>
<evidence type="ECO:0000313" key="4">
    <source>
        <dbReference type="EMBL" id="KAK6539044.1"/>
    </source>
</evidence>
<evidence type="ECO:0000259" key="3">
    <source>
        <dbReference type="Pfam" id="PF09073"/>
    </source>
</evidence>
<dbReference type="PANTHER" id="PTHR23325">
    <property type="entry name" value="SERUM RESPONSE FACTOR-BINDING"/>
    <property type="match status" value="1"/>
</dbReference>
<evidence type="ECO:0000256" key="2">
    <source>
        <dbReference type="SAM" id="MobiDB-lite"/>
    </source>
</evidence>
<evidence type="ECO:0000313" key="5">
    <source>
        <dbReference type="Proteomes" id="UP001365542"/>
    </source>
</evidence>
<keyword evidence="5" id="KW-1185">Reference proteome</keyword>
<dbReference type="Pfam" id="PF09073">
    <property type="entry name" value="BUD22"/>
    <property type="match status" value="1"/>
</dbReference>
<dbReference type="GO" id="GO:0030490">
    <property type="term" value="P:maturation of SSU-rRNA"/>
    <property type="evidence" value="ECO:0007669"/>
    <property type="project" value="TreeGrafter"/>
</dbReference>
<feature type="compositionally biased region" description="Acidic residues" evidence="2">
    <location>
        <begin position="288"/>
        <end position="300"/>
    </location>
</feature>
<feature type="compositionally biased region" description="Basic and acidic residues" evidence="2">
    <location>
        <begin position="89"/>
        <end position="101"/>
    </location>
</feature>
<dbReference type="Proteomes" id="UP001365542">
    <property type="component" value="Unassembled WGS sequence"/>
</dbReference>
<comment type="caution">
    <text evidence="4">The sequence shown here is derived from an EMBL/GenBank/DDBJ whole genome shotgun (WGS) entry which is preliminary data.</text>
</comment>
<dbReference type="InterPro" id="IPR037393">
    <property type="entry name" value="Bud22/SRFB1"/>
</dbReference>
<dbReference type="GO" id="GO:0005634">
    <property type="term" value="C:nucleus"/>
    <property type="evidence" value="ECO:0007669"/>
    <property type="project" value="TreeGrafter"/>
</dbReference>
<reference evidence="4 5" key="1">
    <citation type="submission" date="2019-10" db="EMBL/GenBank/DDBJ databases">
        <authorList>
            <person name="Palmer J.M."/>
        </authorList>
    </citation>
    <scope>NUCLEOTIDE SEQUENCE [LARGE SCALE GENOMIC DNA]</scope>
    <source>
        <strain evidence="4 5">TWF694</strain>
    </source>
</reference>
<gene>
    <name evidence="4" type="ORF">TWF694_010590</name>
</gene>
<sequence length="507" mass="56124">MPKRKRSDFEPFPKDAPIPPAGTDELPEDLSNPEESSRSIAIQQQTIEQKIHHHRILLKRALKTAKGFEQQKLGKRIKSARKGRIPPSKGKDGKDGKDEVERLDKELEELKNVDLQELATTYLNKTLLKNRQLSTSKYFPSSVVKEAEEHSKLPVPTGPTANVCARLLNANPVKEAVKEILGNLGRLLGAEGGEETTAQTKEAKSKERTESKPVMHGKSEHTPKDSSSDDDSESESEEADILDDNDEVVHPSMLKNLATKYLQSGGAVSSEDDEEDEELDERIAWSSADDDNDSDDVSGQEDDRPRGRSMSITPIPEDELRAMEAAENENLDIPLCEDEDEAETDDNTPSLPSKKPQPKKQSQKQALPLPPSGPITASSFLPTLMTGYISGSDSDASSTSSTRGNKKKKTGPPAKKARKNRMGQQARRALAEKKYGTSANHVKKAKEEKEAKLKAKEERKKAWADKQNKPVHVSWQLKKKEKDEKDQIVRNMMAGKTAGAGKKIVFD</sequence>
<feature type="compositionally biased region" description="Acidic residues" evidence="2">
    <location>
        <begin position="228"/>
        <end position="246"/>
    </location>
</feature>